<protein>
    <submittedName>
        <fullName evidence="1">Uncharacterized protein</fullName>
    </submittedName>
</protein>
<gene>
    <name evidence="1" type="ORF">RSA11_04340</name>
</gene>
<comment type="caution">
    <text evidence="1">The sequence shown here is derived from an EMBL/GenBank/DDBJ whole genome shotgun (WGS) entry which is preliminary data.</text>
</comment>
<dbReference type="RefSeq" id="WP_058713188.1">
    <property type="nucleotide sequence ID" value="NZ_LDQV01000012.1"/>
</dbReference>
<evidence type="ECO:0000313" key="1">
    <source>
        <dbReference type="EMBL" id="KTR27899.1"/>
    </source>
</evidence>
<dbReference type="AlphaFoldDB" id="A0AAW3MF95"/>
<evidence type="ECO:0000313" key="2">
    <source>
        <dbReference type="Proteomes" id="UP000072605"/>
    </source>
</evidence>
<dbReference type="Proteomes" id="UP000072605">
    <property type="component" value="Unassembled WGS sequence"/>
</dbReference>
<proteinExistence type="predicted"/>
<name>A0AAW3MF95_9BACL</name>
<accession>A0AAW3MF95</accession>
<sequence>MRGLQADGLSRLPDEPLPDEFYYHHLFRLHGIPPHEVYEWTEGQKRLAFNSLIVQLEEEQERLKHGIGRVM</sequence>
<organism evidence="1 2">
    <name type="scientific">Exiguobacterium indicum</name>
    <dbReference type="NCBI Taxonomy" id="296995"/>
    <lineage>
        <taxon>Bacteria</taxon>
        <taxon>Bacillati</taxon>
        <taxon>Bacillota</taxon>
        <taxon>Bacilli</taxon>
        <taxon>Bacillales</taxon>
        <taxon>Bacillales Family XII. Incertae Sedis</taxon>
        <taxon>Exiguobacterium</taxon>
    </lineage>
</organism>
<dbReference type="EMBL" id="LDQV01000012">
    <property type="protein sequence ID" value="KTR27899.1"/>
    <property type="molecule type" value="Genomic_DNA"/>
</dbReference>
<reference evidence="1 2" key="1">
    <citation type="journal article" date="2016" name="Front. Microbiol.">
        <title>Genomic Resource of Rice Seed Associated Bacteria.</title>
        <authorList>
            <person name="Midha S."/>
            <person name="Bansal K."/>
            <person name="Sharma S."/>
            <person name="Kumar N."/>
            <person name="Patil P.P."/>
            <person name="Chaudhry V."/>
            <person name="Patil P.B."/>
        </authorList>
    </citation>
    <scope>NUCLEOTIDE SEQUENCE [LARGE SCALE GENOMIC DNA]</scope>
    <source>
        <strain evidence="1 2">RSA11</strain>
    </source>
</reference>